<dbReference type="FunFam" id="3.30.1330.50:FF:000001">
    <property type="entry name" value="2-C-methyl-D-erythritol 2,4-cyclodiphosphate synthase"/>
    <property type="match status" value="1"/>
</dbReference>
<evidence type="ECO:0000256" key="1">
    <source>
        <dbReference type="ARBA" id="ARBA00022723"/>
    </source>
</evidence>
<dbReference type="InterPro" id="IPR036571">
    <property type="entry name" value="MECDP_synthase_sf"/>
</dbReference>
<dbReference type="GO" id="GO:0008685">
    <property type="term" value="F:2-C-methyl-D-erythritol 2,4-cyclodiphosphate synthase activity"/>
    <property type="evidence" value="ECO:0007669"/>
    <property type="project" value="UniProtKB-EC"/>
</dbReference>
<dbReference type="InterPro" id="IPR003526">
    <property type="entry name" value="MECDP_synthase"/>
</dbReference>
<keyword evidence="1" id="KW-0479">Metal-binding</keyword>
<feature type="domain" description="2-C-methyl-D-erythritol 2,4-cyclodiphosphate synthase" evidence="3">
    <location>
        <begin position="2"/>
        <end position="155"/>
    </location>
</feature>
<accession>A0A645H3W8</accession>
<gene>
    <name evidence="4" type="primary">ispF_34</name>
    <name evidence="4" type="ORF">SDC9_181202</name>
</gene>
<dbReference type="Gene3D" id="3.30.1330.50">
    <property type="entry name" value="2-C-methyl-D-erythritol 2,4-cyclodiphosphate synthase"/>
    <property type="match status" value="1"/>
</dbReference>
<dbReference type="EMBL" id="VSSQ01086347">
    <property type="protein sequence ID" value="MPN33711.1"/>
    <property type="molecule type" value="Genomic_DNA"/>
</dbReference>
<dbReference type="NCBIfam" id="TIGR00151">
    <property type="entry name" value="ispF"/>
    <property type="match status" value="1"/>
</dbReference>
<name>A0A645H3W8_9ZZZZ</name>
<reference evidence="4" key="1">
    <citation type="submission" date="2019-08" db="EMBL/GenBank/DDBJ databases">
        <authorList>
            <person name="Kucharzyk K."/>
            <person name="Murdoch R.W."/>
            <person name="Higgins S."/>
            <person name="Loffler F."/>
        </authorList>
    </citation>
    <scope>NUCLEOTIDE SEQUENCE</scope>
</reference>
<dbReference type="PANTHER" id="PTHR43181">
    <property type="entry name" value="2-C-METHYL-D-ERYTHRITOL 2,4-CYCLODIPHOSPHATE SYNTHASE, CHLOROPLASTIC"/>
    <property type="match status" value="1"/>
</dbReference>
<sequence>MFRIGIGYDVHQLAAGVPLVVGGVSLPWPKGLAGHSDGDVMLHAIMDALLGAAALGDIGTHFPDKDPQYKGCSSRMLLSRVSEKLTAAGYAVNNVDCTLVAQRPKVASYVPEMREKISQTLGVSVEQVNVKATTTEHLGFAGREEGMACYAVCTLKPLSS</sequence>
<evidence type="ECO:0000313" key="4">
    <source>
        <dbReference type="EMBL" id="MPN33711.1"/>
    </source>
</evidence>
<comment type="caution">
    <text evidence="4">The sequence shown here is derived from an EMBL/GenBank/DDBJ whole genome shotgun (WGS) entry which is preliminary data.</text>
</comment>
<dbReference type="GO" id="GO:0046872">
    <property type="term" value="F:metal ion binding"/>
    <property type="evidence" value="ECO:0007669"/>
    <property type="project" value="UniProtKB-KW"/>
</dbReference>
<dbReference type="SUPFAM" id="SSF69765">
    <property type="entry name" value="IpsF-like"/>
    <property type="match status" value="1"/>
</dbReference>
<dbReference type="EC" id="4.6.1.12" evidence="4"/>
<dbReference type="PANTHER" id="PTHR43181:SF1">
    <property type="entry name" value="2-C-METHYL-D-ERYTHRITOL 2,4-CYCLODIPHOSPHATE SYNTHASE, CHLOROPLASTIC"/>
    <property type="match status" value="1"/>
</dbReference>
<evidence type="ECO:0000256" key="2">
    <source>
        <dbReference type="ARBA" id="ARBA00023239"/>
    </source>
</evidence>
<proteinExistence type="inferred from homology"/>
<evidence type="ECO:0000259" key="3">
    <source>
        <dbReference type="Pfam" id="PF02542"/>
    </source>
</evidence>
<dbReference type="AlphaFoldDB" id="A0A645H3W8"/>
<dbReference type="HAMAP" id="MF_00107">
    <property type="entry name" value="IspF"/>
    <property type="match status" value="1"/>
</dbReference>
<dbReference type="Pfam" id="PF02542">
    <property type="entry name" value="YgbB"/>
    <property type="match status" value="1"/>
</dbReference>
<organism evidence="4">
    <name type="scientific">bioreactor metagenome</name>
    <dbReference type="NCBI Taxonomy" id="1076179"/>
    <lineage>
        <taxon>unclassified sequences</taxon>
        <taxon>metagenomes</taxon>
        <taxon>ecological metagenomes</taxon>
    </lineage>
</organism>
<dbReference type="GO" id="GO:0016114">
    <property type="term" value="P:terpenoid biosynthetic process"/>
    <property type="evidence" value="ECO:0007669"/>
    <property type="project" value="InterPro"/>
</dbReference>
<dbReference type="CDD" id="cd00554">
    <property type="entry name" value="MECDP_synthase"/>
    <property type="match status" value="1"/>
</dbReference>
<protein>
    <submittedName>
        <fullName evidence="4">2-C-methyl-D-erythritol 2,4-cyclodiphosphate synthase</fullName>
        <ecNumber evidence="4">4.6.1.12</ecNumber>
    </submittedName>
</protein>
<keyword evidence="2 4" id="KW-0456">Lyase</keyword>